<evidence type="ECO:0000313" key="4">
    <source>
        <dbReference type="EMBL" id="MPV90761.1"/>
    </source>
</evidence>
<evidence type="ECO:0000313" key="3">
    <source>
        <dbReference type="EMBL" id="AXP08257.1"/>
    </source>
</evidence>
<dbReference type="RefSeq" id="WP_116980458.1">
    <property type="nucleotide sequence ID" value="NZ_CBCSFE010000002.1"/>
</dbReference>
<proteinExistence type="predicted"/>
<dbReference type="SUPFAM" id="SSF49265">
    <property type="entry name" value="Fibronectin type III"/>
    <property type="match status" value="2"/>
</dbReference>
<dbReference type="InterPro" id="IPR036116">
    <property type="entry name" value="FN3_sf"/>
</dbReference>
<feature type="signal peptide" evidence="1">
    <location>
        <begin position="1"/>
        <end position="26"/>
    </location>
</feature>
<gene>
    <name evidence="3" type="ORF">A2J15_000625</name>
    <name evidence="4" type="ORF">GC022_00930</name>
</gene>
<evidence type="ECO:0000256" key="1">
    <source>
        <dbReference type="SAM" id="SignalP"/>
    </source>
</evidence>
<dbReference type="GO" id="GO:0016020">
    <property type="term" value="C:membrane"/>
    <property type="evidence" value="ECO:0007669"/>
    <property type="project" value="UniProtKB-SubCell"/>
</dbReference>
<feature type="domain" description="Fibronectin type-III" evidence="2">
    <location>
        <begin position="137"/>
        <end position="233"/>
    </location>
</feature>
<evidence type="ECO:0000313" key="5">
    <source>
        <dbReference type="Proteomes" id="UP000093205"/>
    </source>
</evidence>
<dbReference type="SMART" id="SM00060">
    <property type="entry name" value="FN3"/>
    <property type="match status" value="3"/>
</dbReference>
<dbReference type="PROSITE" id="PS51257">
    <property type="entry name" value="PROKAR_LIPOPROTEIN"/>
    <property type="match status" value="1"/>
</dbReference>
<name>A0A6A7JR07_9BACT</name>
<dbReference type="CDD" id="cd00063">
    <property type="entry name" value="FN3"/>
    <property type="match status" value="2"/>
</dbReference>
<feature type="domain" description="Fibronectin type-III" evidence="2">
    <location>
        <begin position="325"/>
        <end position="411"/>
    </location>
</feature>
<keyword evidence="5" id="KW-1185">Reference proteome</keyword>
<dbReference type="GeneID" id="44004005"/>
<evidence type="ECO:0000259" key="2">
    <source>
        <dbReference type="PROSITE" id="PS50853"/>
    </source>
</evidence>
<dbReference type="PROSITE" id="PS50853">
    <property type="entry name" value="FN3"/>
    <property type="match status" value="3"/>
</dbReference>
<dbReference type="PANTHER" id="PTHR46957:SF3">
    <property type="entry name" value="CYTOKINE RECEPTOR"/>
    <property type="match status" value="1"/>
</dbReference>
<dbReference type="PANTHER" id="PTHR46957">
    <property type="entry name" value="CYTOKINE RECEPTOR"/>
    <property type="match status" value="1"/>
</dbReference>
<dbReference type="KEGG" id="chw:A2J15_000625"/>
<sequence length="411" mass="46898">MMRRFHLGFCLSLLILLFSACSVSQMNMFNSNKEFAINESLPKVEHLKSLSDMNSIAFEWQALYNENIKGFYLYRSDNNSLEFKLVGVIKDKFQTHYVDTKLEPNTKYHYMMKSFNDQGQISEEGKIIEANTTSRLEPVPFVQAITNLPNRIKLIWRPHPDLRVDSYIIERSKGDGKEFAKIAEIKNRLNAEYIDSDLKPDENSKYRIIAVSFQGVKSEPSQVVSSKSKSLPPLIEHLKATTDGFNKIVLTWDAPEYKDFSYYKVYSTSSSFLPYSVLIKTDKNSYEDKIEGIGKSKYYKVTMVDKDGLESPMPKDGVEGRTLGNPSSPTIILAQITSEGINLEWSDNDDRAVEYEVRRYGGKQNIIFKSLKEKQLKDIKALPGVEYSYEVIAIDAVGLRSKPSNKVKAAQ</sequence>
<dbReference type="Proteomes" id="UP000093205">
    <property type="component" value="Chromosome"/>
</dbReference>
<dbReference type="EMBL" id="CP031611">
    <property type="protein sequence ID" value="AXP08257.1"/>
    <property type="molecule type" value="Genomic_DNA"/>
</dbReference>
<feature type="domain" description="Fibronectin type-III" evidence="2">
    <location>
        <begin position="41"/>
        <end position="135"/>
    </location>
</feature>
<protein>
    <submittedName>
        <fullName evidence="4">Ferrous iron transporter A</fullName>
    </submittedName>
    <submittedName>
        <fullName evidence="3">Fibronectin type III domain-containing protein</fullName>
    </submittedName>
</protein>
<dbReference type="EMBL" id="WHMJ01000002">
    <property type="protein sequence ID" value="MPV90761.1"/>
    <property type="molecule type" value="Genomic_DNA"/>
</dbReference>
<dbReference type="InterPro" id="IPR013783">
    <property type="entry name" value="Ig-like_fold"/>
</dbReference>
<dbReference type="InterPro" id="IPR050713">
    <property type="entry name" value="RTP_Phos/Ushers"/>
</dbReference>
<feature type="chain" id="PRO_5044629730" evidence="1">
    <location>
        <begin position="27"/>
        <end position="411"/>
    </location>
</feature>
<dbReference type="Gene3D" id="2.60.40.10">
    <property type="entry name" value="Immunoglobulins"/>
    <property type="match status" value="4"/>
</dbReference>
<dbReference type="InterPro" id="IPR003961">
    <property type="entry name" value="FN3_dom"/>
</dbReference>
<reference evidence="3 5" key="1">
    <citation type="submission" date="2018-08" db="EMBL/GenBank/DDBJ databases">
        <title>Survival mechanisms of Campylobacter hepaticus identified by genomic analysis and comparative transcriptomic analysis of in vivo and in vitro derived bacteria.</title>
        <authorList>
            <person name="Van T.T.H."/>
            <person name="Moore R.J."/>
        </authorList>
    </citation>
    <scope>NUCLEOTIDE SEQUENCE [LARGE SCALE GENOMIC DNA]</scope>
    <source>
        <strain evidence="3 5">HV10</strain>
    </source>
</reference>
<organism evidence="4">
    <name type="scientific">Campylobacter hepaticus</name>
    <dbReference type="NCBI Taxonomy" id="1813019"/>
    <lineage>
        <taxon>Bacteria</taxon>
        <taxon>Pseudomonadati</taxon>
        <taxon>Campylobacterota</taxon>
        <taxon>Epsilonproteobacteria</taxon>
        <taxon>Campylobacterales</taxon>
        <taxon>Campylobacteraceae</taxon>
        <taxon>Campylobacter</taxon>
    </lineage>
</organism>
<accession>A0A6A7JR07</accession>
<keyword evidence="1" id="KW-0732">Signal</keyword>
<dbReference type="OrthoDB" id="9810925at2"/>
<reference evidence="4" key="2">
    <citation type="journal article" date="2019" name="Front. Microbiol.">
        <title>Campylobacter hepaticus, the cause of Spotty Liver Disease in chickens: Transmission and routes of infection.</title>
        <authorList>
            <person name="Van T.H."/>
            <person name="Moore R.J."/>
            <person name="Phung C."/>
        </authorList>
    </citation>
    <scope>NUCLEOTIDE SEQUENCE</scope>
    <source>
        <strain evidence="4">QLD_2/QLD</strain>
    </source>
</reference>
<dbReference type="AlphaFoldDB" id="A0A6A7JR07"/>